<dbReference type="Pfam" id="PF14559">
    <property type="entry name" value="TPR_19"/>
    <property type="match status" value="1"/>
</dbReference>
<dbReference type="InterPro" id="IPR019734">
    <property type="entry name" value="TPR_rpt"/>
</dbReference>
<evidence type="ECO:0000313" key="9">
    <source>
        <dbReference type="Proteomes" id="UP000253782"/>
    </source>
</evidence>
<dbReference type="GO" id="GO:0042597">
    <property type="term" value="C:periplasmic space"/>
    <property type="evidence" value="ECO:0007669"/>
    <property type="project" value="UniProtKB-SubCell"/>
</dbReference>
<dbReference type="AlphaFoldDB" id="A0A369UQZ4"/>
<evidence type="ECO:0000256" key="1">
    <source>
        <dbReference type="ARBA" id="ARBA00004418"/>
    </source>
</evidence>
<dbReference type="GO" id="GO:0016740">
    <property type="term" value="F:transferase activity"/>
    <property type="evidence" value="ECO:0007669"/>
    <property type="project" value="UniProtKB-KW"/>
</dbReference>
<dbReference type="Proteomes" id="UP000253782">
    <property type="component" value="Unassembled WGS sequence"/>
</dbReference>
<evidence type="ECO:0000256" key="6">
    <source>
        <dbReference type="ARBA" id="ARBA00022841"/>
    </source>
</evidence>
<dbReference type="UniPathway" id="UPA00286"/>
<dbReference type="RefSeq" id="WP_114843575.1">
    <property type="nucleotide sequence ID" value="NZ_JBHSPE010000001.1"/>
</dbReference>
<sequence>MNQPTVPHASNLQGRPPIVVRGMSNRLFCEYADSPAISNMARDPLFSTTAAVRWKRQLETRARLLKLRGLRLHILIAPEARYIFREEIPTHMALSDRSPARQFSELYSGIDNLTIINPEDSLIGARGGIDVYRTNDTHWSAYGAFVAYRTLIEHLPPDIPMNPVTAADVGYRFRPTYGDMGALVEPEVTADMPVASIRGGATRLVLNYAGDGRNAWKRFESSRGRGHAFVLRDSFATELGIFMNESFARVDWLGATSRLHLEAIDEEKPDLVIWELAERRLLVEVSDHASSTAYEVYAFDNSTPYGMAALEACEDKAEGNLSMALTNARNAAKHPDASTAYQYLLADILRESGMFEEAEATIRRAIELRRDRPAYWHLLSVVCRHSGKLNEAMNASLHAVKLAPHNGQFVSDCGYNLLALGRRNEAIDVMATCRTLVSDSPHLSYWLSVAYLQAGDVGNARKEAMNAYLLWPEHPDIYALIWLIESDTR</sequence>
<name>A0A369UQZ4_9GAMM</name>
<dbReference type="SUPFAM" id="SSF48452">
    <property type="entry name" value="TPR-like"/>
    <property type="match status" value="1"/>
</dbReference>
<evidence type="ECO:0000313" key="8">
    <source>
        <dbReference type="EMBL" id="RDD83184.1"/>
    </source>
</evidence>
<evidence type="ECO:0000256" key="4">
    <source>
        <dbReference type="ARBA" id="ARBA00022729"/>
    </source>
</evidence>
<dbReference type="InterPro" id="IPR011990">
    <property type="entry name" value="TPR-like_helical_dom_sf"/>
</dbReference>
<keyword evidence="9" id="KW-1185">Reference proteome</keyword>
<dbReference type="GO" id="GO:0042121">
    <property type="term" value="P:alginic acid biosynthetic process"/>
    <property type="evidence" value="ECO:0007669"/>
    <property type="project" value="UniProtKB-UniPathway"/>
</dbReference>
<feature type="domain" description="AlgX/AlgJ SGNH hydrolase-like" evidence="7">
    <location>
        <begin position="56"/>
        <end position="169"/>
    </location>
</feature>
<dbReference type="Pfam" id="PF13432">
    <property type="entry name" value="TPR_16"/>
    <property type="match status" value="1"/>
</dbReference>
<comment type="pathway">
    <text evidence="2">Glycan biosynthesis; alginate biosynthesis.</text>
</comment>
<reference evidence="8 9" key="1">
    <citation type="submission" date="2018-07" db="EMBL/GenBank/DDBJ databases">
        <title>Dyella tabacisoli L4-6T, whole genome shotgun sequence.</title>
        <authorList>
            <person name="Zhou X.-K."/>
            <person name="Li W.-J."/>
            <person name="Duan Y.-Q."/>
        </authorList>
    </citation>
    <scope>NUCLEOTIDE SEQUENCE [LARGE SCALE GENOMIC DNA]</scope>
    <source>
        <strain evidence="8 9">L4-6</strain>
    </source>
</reference>
<dbReference type="OrthoDB" id="9760774at2"/>
<dbReference type="SMART" id="SM00028">
    <property type="entry name" value="TPR"/>
    <property type="match status" value="2"/>
</dbReference>
<evidence type="ECO:0000259" key="7">
    <source>
        <dbReference type="Pfam" id="PF16822"/>
    </source>
</evidence>
<evidence type="ECO:0000256" key="3">
    <source>
        <dbReference type="ARBA" id="ARBA00022679"/>
    </source>
</evidence>
<keyword evidence="3" id="KW-0808">Transferase</keyword>
<proteinExistence type="predicted"/>
<evidence type="ECO:0000256" key="5">
    <source>
        <dbReference type="ARBA" id="ARBA00022764"/>
    </source>
</evidence>
<organism evidence="8 9">
    <name type="scientific">Dyella tabacisoli</name>
    <dbReference type="NCBI Taxonomy" id="2282381"/>
    <lineage>
        <taxon>Bacteria</taxon>
        <taxon>Pseudomonadati</taxon>
        <taxon>Pseudomonadota</taxon>
        <taxon>Gammaproteobacteria</taxon>
        <taxon>Lysobacterales</taxon>
        <taxon>Rhodanobacteraceae</taxon>
        <taxon>Dyella</taxon>
    </lineage>
</organism>
<keyword evidence="5" id="KW-0574">Periplasm</keyword>
<gene>
    <name evidence="8" type="ORF">DVJ77_00830</name>
</gene>
<dbReference type="InterPro" id="IPR031811">
    <property type="entry name" value="ALGX/ALGJ_SGNH-like"/>
</dbReference>
<dbReference type="EMBL" id="QQAH01000001">
    <property type="protein sequence ID" value="RDD83184.1"/>
    <property type="molecule type" value="Genomic_DNA"/>
</dbReference>
<dbReference type="Pfam" id="PF16822">
    <property type="entry name" value="ALGX"/>
    <property type="match status" value="1"/>
</dbReference>
<evidence type="ECO:0000256" key="2">
    <source>
        <dbReference type="ARBA" id="ARBA00005182"/>
    </source>
</evidence>
<comment type="caution">
    <text evidence="8">The sequence shown here is derived from an EMBL/GenBank/DDBJ whole genome shotgun (WGS) entry which is preliminary data.</text>
</comment>
<keyword evidence="4" id="KW-0732">Signal</keyword>
<protein>
    <recommendedName>
        <fullName evidence="7">AlgX/AlgJ SGNH hydrolase-like domain-containing protein</fullName>
    </recommendedName>
</protein>
<accession>A0A369UQZ4</accession>
<keyword evidence="6" id="KW-0016">Alginate biosynthesis</keyword>
<comment type="subcellular location">
    <subcellularLocation>
        <location evidence="1">Periplasm</location>
    </subcellularLocation>
</comment>
<dbReference type="Gene3D" id="1.25.40.10">
    <property type="entry name" value="Tetratricopeptide repeat domain"/>
    <property type="match status" value="1"/>
</dbReference>